<proteinExistence type="predicted"/>
<evidence type="ECO:0000313" key="3">
    <source>
        <dbReference type="WBParaSite" id="Gr19_v10_g7475.t1"/>
    </source>
</evidence>
<sequence length="109" mass="12573">MSDAAVLCVPSGGHRNHSVAASKPPQHNWPKSVVEQRHAKRVRMPSSVLSELYPALPTPCFRELHSGPVKVADERERKFQFGPSLFTPKHPFMWTVFFDTFFVYKFMHY</sequence>
<dbReference type="Proteomes" id="UP000887572">
    <property type="component" value="Unplaced"/>
</dbReference>
<accession>A0A914I7I9</accession>
<protein>
    <submittedName>
        <fullName evidence="3">Uncharacterized protein</fullName>
    </submittedName>
</protein>
<dbReference type="AlphaFoldDB" id="A0A914I7I9"/>
<organism evidence="2 3">
    <name type="scientific">Globodera rostochiensis</name>
    <name type="common">Golden nematode worm</name>
    <name type="synonym">Heterodera rostochiensis</name>
    <dbReference type="NCBI Taxonomy" id="31243"/>
    <lineage>
        <taxon>Eukaryota</taxon>
        <taxon>Metazoa</taxon>
        <taxon>Ecdysozoa</taxon>
        <taxon>Nematoda</taxon>
        <taxon>Chromadorea</taxon>
        <taxon>Rhabditida</taxon>
        <taxon>Tylenchina</taxon>
        <taxon>Tylenchomorpha</taxon>
        <taxon>Tylenchoidea</taxon>
        <taxon>Heteroderidae</taxon>
        <taxon>Heteroderinae</taxon>
        <taxon>Globodera</taxon>
    </lineage>
</organism>
<evidence type="ECO:0000256" key="1">
    <source>
        <dbReference type="SAM" id="MobiDB-lite"/>
    </source>
</evidence>
<name>A0A914I7I9_GLORO</name>
<keyword evidence="2" id="KW-1185">Reference proteome</keyword>
<dbReference type="WBParaSite" id="Gr19_v10_g7475.t1">
    <property type="protein sequence ID" value="Gr19_v10_g7475.t1"/>
    <property type="gene ID" value="Gr19_v10_g7475"/>
</dbReference>
<evidence type="ECO:0000313" key="2">
    <source>
        <dbReference type="Proteomes" id="UP000887572"/>
    </source>
</evidence>
<feature type="region of interest" description="Disordered" evidence="1">
    <location>
        <begin position="9"/>
        <end position="31"/>
    </location>
</feature>
<reference evidence="3" key="1">
    <citation type="submission" date="2022-11" db="UniProtKB">
        <authorList>
            <consortium name="WormBaseParasite"/>
        </authorList>
    </citation>
    <scope>IDENTIFICATION</scope>
</reference>